<evidence type="ECO:0000256" key="7">
    <source>
        <dbReference type="ARBA" id="ARBA00023136"/>
    </source>
</evidence>
<comment type="caution">
    <text evidence="10">The sequence shown here is derived from an EMBL/GenBank/DDBJ whole genome shotgun (WGS) entry which is preliminary data.</text>
</comment>
<dbReference type="PANTHER" id="PTHR33908">
    <property type="entry name" value="MANNOSYLTRANSFERASE YKCB-RELATED"/>
    <property type="match status" value="1"/>
</dbReference>
<evidence type="ECO:0000256" key="3">
    <source>
        <dbReference type="ARBA" id="ARBA00022676"/>
    </source>
</evidence>
<comment type="subcellular location">
    <subcellularLocation>
        <location evidence="1">Cell membrane</location>
        <topology evidence="1">Multi-pass membrane protein</topology>
    </subcellularLocation>
</comment>
<feature type="transmembrane region" description="Helical" evidence="8">
    <location>
        <begin position="312"/>
        <end position="331"/>
    </location>
</feature>
<dbReference type="InterPro" id="IPR038731">
    <property type="entry name" value="RgtA/B/C-like"/>
</dbReference>
<gene>
    <name evidence="10" type="ORF">L1I30_05800</name>
</gene>
<dbReference type="PANTHER" id="PTHR33908:SF3">
    <property type="entry name" value="UNDECAPRENYL PHOSPHATE-ALPHA-4-AMINO-4-DEOXY-L-ARABINOSE ARABINOSYL TRANSFERASE"/>
    <property type="match status" value="1"/>
</dbReference>
<feature type="transmembrane region" description="Helical" evidence="8">
    <location>
        <begin position="83"/>
        <end position="103"/>
    </location>
</feature>
<keyword evidence="2" id="KW-1003">Cell membrane</keyword>
<dbReference type="Pfam" id="PF13231">
    <property type="entry name" value="PMT_2"/>
    <property type="match status" value="1"/>
</dbReference>
<evidence type="ECO:0000313" key="10">
    <source>
        <dbReference type="EMBL" id="MCF4101170.1"/>
    </source>
</evidence>
<evidence type="ECO:0000256" key="5">
    <source>
        <dbReference type="ARBA" id="ARBA00022692"/>
    </source>
</evidence>
<keyword evidence="11" id="KW-1185">Reference proteome</keyword>
<organism evidence="10 11">
    <name type="scientific">Gillisia lutea</name>
    <dbReference type="NCBI Taxonomy" id="2909668"/>
    <lineage>
        <taxon>Bacteria</taxon>
        <taxon>Pseudomonadati</taxon>
        <taxon>Bacteroidota</taxon>
        <taxon>Flavobacteriia</taxon>
        <taxon>Flavobacteriales</taxon>
        <taxon>Flavobacteriaceae</taxon>
        <taxon>Gillisia</taxon>
    </lineage>
</organism>
<dbReference type="RefSeq" id="WP_236133320.1">
    <property type="nucleotide sequence ID" value="NZ_JAKGTH010000007.1"/>
</dbReference>
<evidence type="ECO:0000256" key="8">
    <source>
        <dbReference type="SAM" id="Phobius"/>
    </source>
</evidence>
<feature type="transmembrane region" description="Helical" evidence="8">
    <location>
        <begin position="338"/>
        <end position="359"/>
    </location>
</feature>
<sequence>MKTKFYVVLLIIFISLNIGLGSWGLTESSEARYAEISREMVLSGDYLHPQLLGIEHYHKPPMTYYITAAGYKIFGINEFGARFFLSLALTLQILLIFKIAKLFFKDEKIAFASGLIYFSFPLALIAARNLTTDSYLTTFILWSIYFWLQLKQGNSVWYFYGFYFMLGLAFLTKGPVVILPVLVFIGCWKLMNRVKFQFSIHSVLGLLLFIGISASWFIAIIIDQPQLWNYFIEDQIVNRSMNAEQFHRSEPFWYYLAFAPALGMPWIVFLSIGYVKKYKLKLERVKEERILLYTIGTLLVLFSVFSSKLILYILPIYPFIALLGGYVLVRFPESHKNLYIKIYGVLFGILLLGLIVIGFLDTIAIDLRLAIPLIFLIVGSGFYFMEYSNLNTFFRLLYLGIFFSISLLLTYALFGAENPDKINSIKEVVQYLKDEKGEQLDKFVVYDYLLPSASFYLNEDIITVYNTNFNAKRETKFQRDTLYKSNYLEYNRPKDLDRFKNLLKNENNVLIYRKKTPLNDSLQYLLNNFKNVKEMGKWVIHY</sequence>
<keyword evidence="6 8" id="KW-1133">Transmembrane helix</keyword>
<keyword evidence="7 8" id="KW-0472">Membrane</keyword>
<evidence type="ECO:0000256" key="2">
    <source>
        <dbReference type="ARBA" id="ARBA00022475"/>
    </source>
</evidence>
<feature type="transmembrane region" description="Helical" evidence="8">
    <location>
        <begin position="200"/>
        <end position="222"/>
    </location>
</feature>
<evidence type="ECO:0000259" key="9">
    <source>
        <dbReference type="Pfam" id="PF13231"/>
    </source>
</evidence>
<evidence type="ECO:0000256" key="1">
    <source>
        <dbReference type="ARBA" id="ARBA00004651"/>
    </source>
</evidence>
<feature type="transmembrane region" description="Helical" evidence="8">
    <location>
        <begin position="252"/>
        <end position="275"/>
    </location>
</feature>
<keyword evidence="5 8" id="KW-0812">Transmembrane</keyword>
<feature type="transmembrane region" description="Helical" evidence="8">
    <location>
        <begin position="162"/>
        <end position="188"/>
    </location>
</feature>
<feature type="transmembrane region" description="Helical" evidence="8">
    <location>
        <begin position="290"/>
        <end position="306"/>
    </location>
</feature>
<name>A0ABS9EE74_9FLAO</name>
<evidence type="ECO:0000313" key="11">
    <source>
        <dbReference type="Proteomes" id="UP001179363"/>
    </source>
</evidence>
<accession>A0ABS9EE74</accession>
<protein>
    <submittedName>
        <fullName evidence="10">Glycosyltransferase family 39 protein</fullName>
    </submittedName>
</protein>
<dbReference type="EMBL" id="JAKGTH010000007">
    <property type="protein sequence ID" value="MCF4101170.1"/>
    <property type="molecule type" value="Genomic_DNA"/>
</dbReference>
<feature type="transmembrane region" description="Helical" evidence="8">
    <location>
        <begin position="396"/>
        <end position="414"/>
    </location>
</feature>
<evidence type="ECO:0000256" key="4">
    <source>
        <dbReference type="ARBA" id="ARBA00022679"/>
    </source>
</evidence>
<evidence type="ECO:0000256" key="6">
    <source>
        <dbReference type="ARBA" id="ARBA00022989"/>
    </source>
</evidence>
<keyword evidence="4" id="KW-0808">Transferase</keyword>
<feature type="transmembrane region" description="Helical" evidence="8">
    <location>
        <begin position="109"/>
        <end position="127"/>
    </location>
</feature>
<keyword evidence="3" id="KW-0328">Glycosyltransferase</keyword>
<feature type="transmembrane region" description="Helical" evidence="8">
    <location>
        <begin position="6"/>
        <end position="25"/>
    </location>
</feature>
<feature type="transmembrane region" description="Helical" evidence="8">
    <location>
        <begin position="365"/>
        <end position="384"/>
    </location>
</feature>
<reference evidence="10" key="1">
    <citation type="submission" date="2022-01" db="EMBL/GenBank/DDBJ databases">
        <title>Gillisia lutea sp. nov., isolated from marine plastic residues from the Malvarosa beach (Valencia, Spain).</title>
        <authorList>
            <person name="Vidal-Verdu A."/>
            <person name="Molina-Menor E."/>
            <person name="Satari L."/>
            <person name="Pascual J."/>
            <person name="Pereto J."/>
            <person name="Porcar M."/>
        </authorList>
    </citation>
    <scope>NUCLEOTIDE SEQUENCE</scope>
    <source>
        <strain evidence="10">M10.2A</strain>
    </source>
</reference>
<proteinExistence type="predicted"/>
<dbReference type="Proteomes" id="UP001179363">
    <property type="component" value="Unassembled WGS sequence"/>
</dbReference>
<feature type="domain" description="Glycosyltransferase RgtA/B/C/D-like" evidence="9">
    <location>
        <begin position="58"/>
        <end position="216"/>
    </location>
</feature>
<dbReference type="InterPro" id="IPR050297">
    <property type="entry name" value="LipidA_mod_glycosyltrf_83"/>
</dbReference>